<evidence type="ECO:0000313" key="1">
    <source>
        <dbReference type="EMBL" id="GKU97778.1"/>
    </source>
</evidence>
<comment type="caution">
    <text evidence="1">The sequence shown here is derived from an EMBL/GenBank/DDBJ whole genome shotgun (WGS) entry which is preliminary data.</text>
</comment>
<evidence type="ECO:0000313" key="2">
    <source>
        <dbReference type="Proteomes" id="UP001054252"/>
    </source>
</evidence>
<dbReference type="EMBL" id="BPVZ01000012">
    <property type="protein sequence ID" value="GKU97778.1"/>
    <property type="molecule type" value="Genomic_DNA"/>
</dbReference>
<accession>A0AAV5I9H9</accession>
<dbReference type="Proteomes" id="UP001054252">
    <property type="component" value="Unassembled WGS sequence"/>
</dbReference>
<name>A0AAV5I9H9_9ROSI</name>
<proteinExistence type="predicted"/>
<sequence length="61" mass="7106">MDPCCLVSPYSNPFHAKEPLFRLIESHHIEPTFSNRSVVQHLPCRRVSSKTRESIIRSANW</sequence>
<keyword evidence="2" id="KW-1185">Reference proteome</keyword>
<protein>
    <submittedName>
        <fullName evidence="1">Uncharacterized protein</fullName>
    </submittedName>
</protein>
<organism evidence="1 2">
    <name type="scientific">Rubroshorea leprosula</name>
    <dbReference type="NCBI Taxonomy" id="152421"/>
    <lineage>
        <taxon>Eukaryota</taxon>
        <taxon>Viridiplantae</taxon>
        <taxon>Streptophyta</taxon>
        <taxon>Embryophyta</taxon>
        <taxon>Tracheophyta</taxon>
        <taxon>Spermatophyta</taxon>
        <taxon>Magnoliopsida</taxon>
        <taxon>eudicotyledons</taxon>
        <taxon>Gunneridae</taxon>
        <taxon>Pentapetalae</taxon>
        <taxon>rosids</taxon>
        <taxon>malvids</taxon>
        <taxon>Malvales</taxon>
        <taxon>Dipterocarpaceae</taxon>
        <taxon>Rubroshorea</taxon>
    </lineage>
</organism>
<reference evidence="1 2" key="1">
    <citation type="journal article" date="2021" name="Commun. Biol.">
        <title>The genome of Shorea leprosula (Dipterocarpaceae) highlights the ecological relevance of drought in aseasonal tropical rainforests.</title>
        <authorList>
            <person name="Ng K.K.S."/>
            <person name="Kobayashi M.J."/>
            <person name="Fawcett J.A."/>
            <person name="Hatakeyama M."/>
            <person name="Paape T."/>
            <person name="Ng C.H."/>
            <person name="Ang C.C."/>
            <person name="Tnah L.H."/>
            <person name="Lee C.T."/>
            <person name="Nishiyama T."/>
            <person name="Sese J."/>
            <person name="O'Brien M.J."/>
            <person name="Copetti D."/>
            <person name="Mohd Noor M.I."/>
            <person name="Ong R.C."/>
            <person name="Putra M."/>
            <person name="Sireger I.Z."/>
            <person name="Indrioko S."/>
            <person name="Kosugi Y."/>
            <person name="Izuno A."/>
            <person name="Isagi Y."/>
            <person name="Lee S.L."/>
            <person name="Shimizu K.K."/>
        </authorList>
    </citation>
    <scope>NUCLEOTIDE SEQUENCE [LARGE SCALE GENOMIC DNA]</scope>
    <source>
        <strain evidence="1">214</strain>
    </source>
</reference>
<gene>
    <name evidence="1" type="ORF">SLEP1_g10869</name>
</gene>
<dbReference type="AlphaFoldDB" id="A0AAV5I9H9"/>